<dbReference type="RefSeq" id="WP_419193328.1">
    <property type="nucleotide sequence ID" value="NZ_CP036279.1"/>
</dbReference>
<evidence type="ECO:0000313" key="10">
    <source>
        <dbReference type="Proteomes" id="UP000317093"/>
    </source>
</evidence>
<gene>
    <name evidence="9" type="primary">torS</name>
    <name evidence="9" type="ORF">Pan216_13170</name>
</gene>
<evidence type="ECO:0000256" key="5">
    <source>
        <dbReference type="ARBA" id="ARBA00022777"/>
    </source>
</evidence>
<dbReference type="PROSITE" id="PS50109">
    <property type="entry name" value="HIS_KIN"/>
    <property type="match status" value="1"/>
</dbReference>
<evidence type="ECO:0000256" key="1">
    <source>
        <dbReference type="ARBA" id="ARBA00000085"/>
    </source>
</evidence>
<dbReference type="InterPro" id="IPR005467">
    <property type="entry name" value="His_kinase_dom"/>
</dbReference>
<proteinExistence type="predicted"/>
<evidence type="ECO:0000313" key="9">
    <source>
        <dbReference type="EMBL" id="QDU60476.1"/>
    </source>
</evidence>
<feature type="modified residue" description="4-aspartylphosphate" evidence="6">
    <location>
        <position position="469"/>
    </location>
</feature>
<dbReference type="CDD" id="cd00082">
    <property type="entry name" value="HisKA"/>
    <property type="match status" value="1"/>
</dbReference>
<dbReference type="SUPFAM" id="SSF55874">
    <property type="entry name" value="ATPase domain of HSP90 chaperone/DNA topoisomerase II/histidine kinase"/>
    <property type="match status" value="1"/>
</dbReference>
<dbReference type="Gene3D" id="3.30.565.10">
    <property type="entry name" value="Histidine kinase-like ATPase, C-terminal domain"/>
    <property type="match status" value="1"/>
</dbReference>
<keyword evidence="10" id="KW-1185">Reference proteome</keyword>
<dbReference type="EC" id="2.7.13.3" evidence="2"/>
<dbReference type="PROSITE" id="PS50110">
    <property type="entry name" value="RESPONSE_REGULATORY"/>
    <property type="match status" value="1"/>
</dbReference>
<dbReference type="Pfam" id="PF00072">
    <property type="entry name" value="Response_reg"/>
    <property type="match status" value="1"/>
</dbReference>
<evidence type="ECO:0000259" key="7">
    <source>
        <dbReference type="PROSITE" id="PS50109"/>
    </source>
</evidence>
<name>A0A518B0H3_9BACT</name>
<evidence type="ECO:0000256" key="3">
    <source>
        <dbReference type="ARBA" id="ARBA00022553"/>
    </source>
</evidence>
<dbReference type="SMART" id="SM00448">
    <property type="entry name" value="REC"/>
    <property type="match status" value="1"/>
</dbReference>
<dbReference type="SMART" id="SM00387">
    <property type="entry name" value="HATPase_c"/>
    <property type="match status" value="1"/>
</dbReference>
<dbReference type="SMART" id="SM00388">
    <property type="entry name" value="HisKA"/>
    <property type="match status" value="1"/>
</dbReference>
<keyword evidence="5" id="KW-0418">Kinase</keyword>
<dbReference type="Gene3D" id="1.10.287.130">
    <property type="match status" value="1"/>
</dbReference>
<reference evidence="9 10" key="1">
    <citation type="submission" date="2019-02" db="EMBL/GenBank/DDBJ databases">
        <title>Deep-cultivation of Planctomycetes and their phenomic and genomic characterization uncovers novel biology.</title>
        <authorList>
            <person name="Wiegand S."/>
            <person name="Jogler M."/>
            <person name="Boedeker C."/>
            <person name="Pinto D."/>
            <person name="Vollmers J."/>
            <person name="Rivas-Marin E."/>
            <person name="Kohn T."/>
            <person name="Peeters S.H."/>
            <person name="Heuer A."/>
            <person name="Rast P."/>
            <person name="Oberbeckmann S."/>
            <person name="Bunk B."/>
            <person name="Jeske O."/>
            <person name="Meyerdierks A."/>
            <person name="Storesund J.E."/>
            <person name="Kallscheuer N."/>
            <person name="Luecker S."/>
            <person name="Lage O.M."/>
            <person name="Pohl T."/>
            <person name="Merkel B.J."/>
            <person name="Hornburger P."/>
            <person name="Mueller R.-W."/>
            <person name="Bruemmer F."/>
            <person name="Labrenz M."/>
            <person name="Spormann A.M."/>
            <person name="Op den Camp H."/>
            <person name="Overmann J."/>
            <person name="Amann R."/>
            <person name="Jetten M.S.M."/>
            <person name="Mascher T."/>
            <person name="Medema M.H."/>
            <person name="Devos D.P."/>
            <person name="Kaster A.-K."/>
            <person name="Ovreas L."/>
            <person name="Rohde M."/>
            <person name="Galperin M.Y."/>
            <person name="Jogler C."/>
        </authorList>
    </citation>
    <scope>NUCLEOTIDE SEQUENCE [LARGE SCALE GENOMIC DNA]</scope>
    <source>
        <strain evidence="9 10">Pan216</strain>
    </source>
</reference>
<sequence length="545" mass="60112">MNSDSPVSVLLVAENDADALAFQEALEIPRLGPFHVARAESLEVMFSVLEQNPVDIVVLDLSPEWKGDLGNLAAMMKQVRATPVVLWRHLDDANHAIPTSEGVDDYLDKHLLKGEYIGRVLRDIVAREQLLQKLEQTSESVLNEVRERSAMLAHVNASLSAARMDAEVANRAKTAFLTNMSNELKTPLTSIMGYTEMLIEGLYGSLNLEQREAIEQIAESGERLNKVVKHLMNLIRLETGTIKPEIEPVLISAFVNDCILPVQVRHEGKGLDVEIDIDEHIVVETDPVILKQVLLHLMSNAVKFTPEGGRIGVRCQTDAGTAIISVWDTGDGIDDERLQSIFDPSQQEENGQVQSGIGLTMTSRLLSVIDSKIEVESRPGMGCCFSFRVPQIEVDPTSTMDRNDIAAAQSAAIPESNGKRVLLIDDDAGIRKLVRDTLRPVGAEVVTCANGADGLQRLRDESFDLILLDLELEGATGVNVIRCICKEQLARHIPIYAFTAYAEREDVDRLFSHGFVGLITKPFDIRALQERIAEIFARVPNVTAS</sequence>
<evidence type="ECO:0000256" key="2">
    <source>
        <dbReference type="ARBA" id="ARBA00012438"/>
    </source>
</evidence>
<dbReference type="GO" id="GO:0000155">
    <property type="term" value="F:phosphorelay sensor kinase activity"/>
    <property type="evidence" value="ECO:0007669"/>
    <property type="project" value="InterPro"/>
</dbReference>
<dbReference type="InterPro" id="IPR036890">
    <property type="entry name" value="HATPase_C_sf"/>
</dbReference>
<dbReference type="SUPFAM" id="SSF52172">
    <property type="entry name" value="CheY-like"/>
    <property type="match status" value="2"/>
</dbReference>
<keyword evidence="4 9" id="KW-0808">Transferase</keyword>
<comment type="catalytic activity">
    <reaction evidence="1">
        <text>ATP + protein L-histidine = ADP + protein N-phospho-L-histidine.</text>
        <dbReference type="EC" id="2.7.13.3"/>
    </reaction>
</comment>
<dbReference type="InterPro" id="IPR036097">
    <property type="entry name" value="HisK_dim/P_sf"/>
</dbReference>
<dbReference type="SUPFAM" id="SSF47384">
    <property type="entry name" value="Homodimeric domain of signal transducing histidine kinase"/>
    <property type="match status" value="1"/>
</dbReference>
<dbReference type="GO" id="GO:0009927">
    <property type="term" value="F:histidine phosphotransfer kinase activity"/>
    <property type="evidence" value="ECO:0007669"/>
    <property type="project" value="TreeGrafter"/>
</dbReference>
<dbReference type="Gene3D" id="3.40.50.2300">
    <property type="match status" value="2"/>
</dbReference>
<dbReference type="KEGG" id="knv:Pan216_13170"/>
<dbReference type="GO" id="GO:0005886">
    <property type="term" value="C:plasma membrane"/>
    <property type="evidence" value="ECO:0007669"/>
    <property type="project" value="TreeGrafter"/>
</dbReference>
<dbReference type="InterPro" id="IPR001789">
    <property type="entry name" value="Sig_transdc_resp-reg_receiver"/>
</dbReference>
<dbReference type="InterPro" id="IPR004358">
    <property type="entry name" value="Sig_transdc_His_kin-like_C"/>
</dbReference>
<evidence type="ECO:0000256" key="6">
    <source>
        <dbReference type="PROSITE-ProRule" id="PRU00169"/>
    </source>
</evidence>
<dbReference type="InterPro" id="IPR011006">
    <property type="entry name" value="CheY-like_superfamily"/>
</dbReference>
<keyword evidence="3 6" id="KW-0597">Phosphoprotein</keyword>
<feature type="domain" description="Response regulatory" evidence="8">
    <location>
        <begin position="420"/>
        <end position="536"/>
    </location>
</feature>
<dbReference type="AlphaFoldDB" id="A0A518B0H3"/>
<organism evidence="9 10">
    <name type="scientific">Kolteria novifilia</name>
    <dbReference type="NCBI Taxonomy" id="2527975"/>
    <lineage>
        <taxon>Bacteria</taxon>
        <taxon>Pseudomonadati</taxon>
        <taxon>Planctomycetota</taxon>
        <taxon>Planctomycetia</taxon>
        <taxon>Kolteriales</taxon>
        <taxon>Kolteriaceae</taxon>
        <taxon>Kolteria</taxon>
    </lineage>
</organism>
<evidence type="ECO:0000259" key="8">
    <source>
        <dbReference type="PROSITE" id="PS50110"/>
    </source>
</evidence>
<dbReference type="EMBL" id="CP036279">
    <property type="protein sequence ID" value="QDU60476.1"/>
    <property type="molecule type" value="Genomic_DNA"/>
</dbReference>
<accession>A0A518B0H3</accession>
<dbReference type="InterPro" id="IPR003594">
    <property type="entry name" value="HATPase_dom"/>
</dbReference>
<feature type="domain" description="Histidine kinase" evidence="7">
    <location>
        <begin position="179"/>
        <end position="393"/>
    </location>
</feature>
<dbReference type="PRINTS" id="PR00344">
    <property type="entry name" value="BCTRLSENSOR"/>
</dbReference>
<dbReference type="Pfam" id="PF02518">
    <property type="entry name" value="HATPase_c"/>
    <property type="match status" value="1"/>
</dbReference>
<protein>
    <recommendedName>
        <fullName evidence="2">histidine kinase</fullName>
        <ecNumber evidence="2">2.7.13.3</ecNumber>
    </recommendedName>
</protein>
<dbReference type="PANTHER" id="PTHR43047:SF72">
    <property type="entry name" value="OSMOSENSING HISTIDINE PROTEIN KINASE SLN1"/>
    <property type="match status" value="1"/>
</dbReference>
<dbReference type="PANTHER" id="PTHR43047">
    <property type="entry name" value="TWO-COMPONENT HISTIDINE PROTEIN KINASE"/>
    <property type="match status" value="1"/>
</dbReference>
<dbReference type="Proteomes" id="UP000317093">
    <property type="component" value="Chromosome"/>
</dbReference>
<evidence type="ECO:0000256" key="4">
    <source>
        <dbReference type="ARBA" id="ARBA00022679"/>
    </source>
</evidence>
<dbReference type="Pfam" id="PF00512">
    <property type="entry name" value="HisKA"/>
    <property type="match status" value="1"/>
</dbReference>
<dbReference type="InterPro" id="IPR003661">
    <property type="entry name" value="HisK_dim/P_dom"/>
</dbReference>